<dbReference type="EMBL" id="CAEX01000689">
    <property type="protein sequence ID" value="CCD18228.1"/>
    <property type="molecule type" value="Genomic_DNA"/>
</dbReference>
<dbReference type="VEuPathDB" id="TriTrypDB:TvY486_0008780"/>
<organism evidence="1 2">
    <name type="scientific">Trypanosoma vivax (strain Y486)</name>
    <dbReference type="NCBI Taxonomy" id="1055687"/>
    <lineage>
        <taxon>Eukaryota</taxon>
        <taxon>Discoba</taxon>
        <taxon>Euglenozoa</taxon>
        <taxon>Kinetoplastea</taxon>
        <taxon>Metakinetoplastina</taxon>
        <taxon>Trypanosomatida</taxon>
        <taxon>Trypanosomatidae</taxon>
        <taxon>Trypanosoma</taxon>
        <taxon>Duttonella</taxon>
    </lineage>
</organism>
<dbReference type="GO" id="GO:0008289">
    <property type="term" value="F:lipid binding"/>
    <property type="evidence" value="ECO:0007669"/>
    <property type="project" value="InterPro"/>
</dbReference>
<reference evidence="1 2" key="1">
    <citation type="journal article" date="2012" name="Proc. Natl. Acad. Sci. U.S.A.">
        <title>Antigenic diversity is generated by distinct evolutionary mechanisms in African trypanosome species.</title>
        <authorList>
            <person name="Jackson A.P."/>
            <person name="Berry A."/>
            <person name="Aslett M."/>
            <person name="Allison H.C."/>
            <person name="Burton P."/>
            <person name="Vavrova-Anderson J."/>
            <person name="Brown R."/>
            <person name="Browne H."/>
            <person name="Corton N."/>
            <person name="Hauser H."/>
            <person name="Gamble J."/>
            <person name="Gilderthorp R."/>
            <person name="Marcello L."/>
            <person name="McQuillan J."/>
            <person name="Otto T.D."/>
            <person name="Quail M.A."/>
            <person name="Sanders M.J."/>
            <person name="van Tonder A."/>
            <person name="Ginger M.L."/>
            <person name="Field M.C."/>
            <person name="Barry J.D."/>
            <person name="Hertz-Fowler C."/>
            <person name="Berriman M."/>
        </authorList>
    </citation>
    <scope>NUCLEOTIDE SEQUENCE</scope>
    <source>
        <strain evidence="1 2">Y486</strain>
    </source>
</reference>
<proteinExistence type="predicted"/>
<accession>F9WL42</accession>
<dbReference type="Proteomes" id="UP000009027">
    <property type="component" value="Unassembled WGS sequence"/>
</dbReference>
<dbReference type="InterPro" id="IPR017943">
    <property type="entry name" value="Bactericidal_perm-incr_a/b_dom"/>
</dbReference>
<keyword evidence="2" id="KW-1185">Reference proteome</keyword>
<sequence length="299" mass="32268">MLETSVQLGNLNLGVRSGDSSLFGRVSNATVLELSFLIASIAQSIILERIKSVVEMVVNDILSTLAIVSADLCDDENAHMADSMIILAVSMATERTRATEEDASHEYSQLRNDFFVTASLASLNNVLDFILSKSTVSLLVSMPSAHNSSPLKNVYPSVYNLCPGCLLELVFTPSGALCLEAMAKDGINVFCVDVSVGLAMRSAGSAVHDVLSLRLNVTTGVAGLMLEQGNRVRFTLARVVFTINVATPAAQYRRPMLCRWGGNMRPFFSSVVIPYFNNHVKGISIPFNMANHSLSVSDV</sequence>
<dbReference type="SUPFAM" id="SSF55394">
    <property type="entry name" value="Bactericidal permeability-increasing protein, BPI"/>
    <property type="match status" value="1"/>
</dbReference>
<evidence type="ECO:0000313" key="2">
    <source>
        <dbReference type="Proteomes" id="UP000009027"/>
    </source>
</evidence>
<dbReference type="AlphaFoldDB" id="F9WL42"/>
<name>F9WL42_TRYVY</name>
<evidence type="ECO:0000313" key="1">
    <source>
        <dbReference type="EMBL" id="CCD18228.1"/>
    </source>
</evidence>
<protein>
    <submittedName>
        <fullName evidence="1">Uncharacterized protein</fullName>
    </submittedName>
</protein>
<gene>
    <name evidence="1" type="ORF">TvY486_0008780</name>
</gene>